<dbReference type="EMBL" id="JAAEDI010000018">
    <property type="protein sequence ID" value="MBR0651377.1"/>
    <property type="molecule type" value="Genomic_DNA"/>
</dbReference>
<evidence type="ECO:0000313" key="2">
    <source>
        <dbReference type="EMBL" id="MBR0651377.1"/>
    </source>
</evidence>
<sequence>MDRAQPVALLYFAASCATFLYLTFFDDYPYNAWNWLIAVPVNGFLSTIWPIYWALLHWIS</sequence>
<feature type="transmembrane region" description="Helical" evidence="1">
    <location>
        <begin position="7"/>
        <end position="25"/>
    </location>
</feature>
<dbReference type="Proteomes" id="UP000698752">
    <property type="component" value="Unassembled WGS sequence"/>
</dbReference>
<reference evidence="3" key="1">
    <citation type="journal article" date="2021" name="Syst. Appl. Microbiol.">
        <title>Roseomonas hellenica sp. nov., isolated from roots of wild-growing Alkanna tinctoria.</title>
        <authorList>
            <person name="Rat A."/>
            <person name="Naranjo H.D."/>
            <person name="Lebbe L."/>
            <person name="Cnockaert M."/>
            <person name="Krigas N."/>
            <person name="Grigoriadou K."/>
            <person name="Maloupa E."/>
            <person name="Willems A."/>
        </authorList>
    </citation>
    <scope>NUCLEOTIDE SEQUENCE [LARGE SCALE GENOMIC DNA]</scope>
    <source>
        <strain evidence="3">LMG 31159</strain>
    </source>
</reference>
<keyword evidence="3" id="KW-1185">Reference proteome</keyword>
<dbReference type="PROSITE" id="PS51257">
    <property type="entry name" value="PROKAR_LIPOPROTEIN"/>
    <property type="match status" value="1"/>
</dbReference>
<evidence type="ECO:0000256" key="1">
    <source>
        <dbReference type="SAM" id="Phobius"/>
    </source>
</evidence>
<accession>A0ABS5EK26</accession>
<proteinExistence type="predicted"/>
<comment type="caution">
    <text evidence="2">The sequence shown here is derived from an EMBL/GenBank/DDBJ whole genome shotgun (WGS) entry which is preliminary data.</text>
</comment>
<keyword evidence="1" id="KW-1133">Transmembrane helix</keyword>
<organism evidence="2 3">
    <name type="scientific">Neoroseomonas terrae</name>
    <dbReference type="NCBI Taxonomy" id="424799"/>
    <lineage>
        <taxon>Bacteria</taxon>
        <taxon>Pseudomonadati</taxon>
        <taxon>Pseudomonadota</taxon>
        <taxon>Alphaproteobacteria</taxon>
        <taxon>Acetobacterales</taxon>
        <taxon>Acetobacteraceae</taxon>
        <taxon>Neoroseomonas</taxon>
    </lineage>
</organism>
<name>A0ABS5EK26_9PROT</name>
<protein>
    <submittedName>
        <fullName evidence="2">Uncharacterized protein</fullName>
    </submittedName>
</protein>
<keyword evidence="1" id="KW-0472">Membrane</keyword>
<feature type="transmembrane region" description="Helical" evidence="1">
    <location>
        <begin position="37"/>
        <end position="59"/>
    </location>
</feature>
<evidence type="ECO:0000313" key="3">
    <source>
        <dbReference type="Proteomes" id="UP000698752"/>
    </source>
</evidence>
<keyword evidence="1" id="KW-0812">Transmembrane</keyword>
<gene>
    <name evidence="2" type="ORF">GXW78_17015</name>
</gene>